<gene>
    <name evidence="3" type="ORF">GTZ99_12600</name>
</gene>
<evidence type="ECO:0000313" key="3">
    <source>
        <dbReference type="EMBL" id="NBC37391.1"/>
    </source>
</evidence>
<evidence type="ECO:0000256" key="2">
    <source>
        <dbReference type="SAM" id="SignalP"/>
    </source>
</evidence>
<feature type="region of interest" description="Disordered" evidence="1">
    <location>
        <begin position="496"/>
        <end position="518"/>
    </location>
</feature>
<evidence type="ECO:0000256" key="1">
    <source>
        <dbReference type="SAM" id="MobiDB-lite"/>
    </source>
</evidence>
<keyword evidence="2" id="KW-0732">Signal</keyword>
<proteinExistence type="predicted"/>
<comment type="caution">
    <text evidence="3">The sequence shown here is derived from an EMBL/GenBank/DDBJ whole genome shotgun (WGS) entry which is preliminary data.</text>
</comment>
<protein>
    <submittedName>
        <fullName evidence="3">Uncharacterized protein</fullName>
    </submittedName>
</protein>
<dbReference type="Proteomes" id="UP000753724">
    <property type="component" value="Unassembled WGS sequence"/>
</dbReference>
<sequence length="518" mass="55737">MRGTVGLGLLATVGLWPACAAAEEGGGEARLAAMVMTPLTGVQRGDPRYYIPPETYTRLVVCSDFLSGDDCSKARGGDASALSSDLQYCSDKSVTNRLDAKCNPEVFIYKTRDVFSRFFEGKKYQQATTLKVSAGQFVASVVLSTFTHTSNREVGEVFVRGNYYKAMNYPLFLVGRGQAAEVAAAEVRTAASREVQSRAVAQTVNAVVAATKLLASPPPLLTQLSSESSRAVADSIDRTISQFSAASIQEDSNIDERISLWRNMTVTLRMPRHEGKWFRKKEAKPGESVNLNDLDYVVIGRWHIFFDAPRVSAFTSQTVECAYKEGTRFIDSEQNDALSASSLTRICENKLNAARKAAFASASLMPNTVLEFPVLTNYSNPVTISKFLRQHEQWATLLAALKTAAKDTSANAATIQDGAAGDFCRFVRDQMSGQGFNTLDGLIVTNALSQSSLLGEAERRLLLANAATKGGSCGRGFDQPFVTPAPVAPAKVTPAKVAPKPVTAEPFSAPTAATVSGQ</sequence>
<feature type="signal peptide" evidence="2">
    <location>
        <begin position="1"/>
        <end position="22"/>
    </location>
</feature>
<name>A0ABW9XFU5_9SPHN</name>
<dbReference type="RefSeq" id="WP_161719430.1">
    <property type="nucleotide sequence ID" value="NZ_JAAAPO010000005.1"/>
</dbReference>
<accession>A0ABW9XFU5</accession>
<dbReference type="EMBL" id="JAAAPO010000005">
    <property type="protein sequence ID" value="NBC37391.1"/>
    <property type="molecule type" value="Genomic_DNA"/>
</dbReference>
<keyword evidence="4" id="KW-1185">Reference proteome</keyword>
<feature type="chain" id="PRO_5046284594" evidence="2">
    <location>
        <begin position="23"/>
        <end position="518"/>
    </location>
</feature>
<organism evidence="3 4">
    <name type="scientific">Novosphingobium ovatum</name>
    <dbReference type="NCBI Taxonomy" id="1908523"/>
    <lineage>
        <taxon>Bacteria</taxon>
        <taxon>Pseudomonadati</taxon>
        <taxon>Pseudomonadota</taxon>
        <taxon>Alphaproteobacteria</taxon>
        <taxon>Sphingomonadales</taxon>
        <taxon>Sphingomonadaceae</taxon>
        <taxon>Novosphingobium</taxon>
    </lineage>
</organism>
<evidence type="ECO:0000313" key="4">
    <source>
        <dbReference type="Proteomes" id="UP000753724"/>
    </source>
</evidence>
<reference evidence="4" key="1">
    <citation type="submission" date="2020-01" db="EMBL/GenBank/DDBJ databases">
        <title>Sphingomonas sp. strain CSW-10.</title>
        <authorList>
            <person name="Chen W.-M."/>
        </authorList>
    </citation>
    <scope>NUCLEOTIDE SEQUENCE [LARGE SCALE GENOMIC DNA]</scope>
    <source>
        <strain evidence="4">FSY-8</strain>
    </source>
</reference>